<evidence type="ECO:0000256" key="3">
    <source>
        <dbReference type="ARBA" id="ARBA00010973"/>
    </source>
</evidence>
<accession>A0A1Y5TNI5</accession>
<name>A0A1Y5TNI5_9RHOB</name>
<dbReference type="EMBL" id="FWFL01000015">
    <property type="protein sequence ID" value="SLN68159.1"/>
    <property type="molecule type" value="Genomic_DNA"/>
</dbReference>
<keyword evidence="9" id="KW-1185">Reference proteome</keyword>
<dbReference type="GO" id="GO:0005576">
    <property type="term" value="C:extracellular region"/>
    <property type="evidence" value="ECO:0007669"/>
    <property type="project" value="UniProtKB-SubCell"/>
</dbReference>
<dbReference type="InterPro" id="IPR011330">
    <property type="entry name" value="Glyco_hydro/deAcase_b/a-brl"/>
</dbReference>
<dbReference type="CDD" id="cd10918">
    <property type="entry name" value="CE4_NodB_like_5s_6s"/>
    <property type="match status" value="1"/>
</dbReference>
<proteinExistence type="inferred from homology"/>
<gene>
    <name evidence="8" type="ORF">PEL8287_03784</name>
</gene>
<organism evidence="8 9">
    <name type="scientific">Roseovarius litorisediminis</name>
    <dbReference type="NCBI Taxonomy" id="1312363"/>
    <lineage>
        <taxon>Bacteria</taxon>
        <taxon>Pseudomonadati</taxon>
        <taxon>Pseudomonadota</taxon>
        <taxon>Alphaproteobacteria</taxon>
        <taxon>Rhodobacterales</taxon>
        <taxon>Roseobacteraceae</taxon>
        <taxon>Roseovarius</taxon>
    </lineage>
</organism>
<dbReference type="InterPro" id="IPR002509">
    <property type="entry name" value="NODB_dom"/>
</dbReference>
<sequence>MGIVNKIKHKARQKWLARQSLERLQEILSQRRGVLSLCYHALSPELNGYDYRTQPAAFDTHLAFLKEVFDLVPASAAVSALRDGTITQKNRPVAVLCFDDGYRDNLTKATGILEKHDVPAILFAARDLIKKNTRTHMSEDELKILAAHPLWELGAHAVTHNVLTGYLADDQLQELTECRDWLSDLTGKTPKGFAYPQGQLNEGLVALVRDVYEHAFATDNRASRKFDIHQIRRHCPTSAEDDIKTFACALIEAPFENGLV</sequence>
<protein>
    <recommendedName>
        <fullName evidence="4">Chitooligosaccharide deacetylase</fullName>
    </recommendedName>
    <alternativeName>
        <fullName evidence="6">Nodulation protein B</fullName>
    </alternativeName>
</protein>
<comment type="function">
    <text evidence="1">Is involved in generating a small heat-stable compound (Nod), an acylated oligomer of N-acetylglucosamine, that stimulates mitosis in various plant protoplasts.</text>
</comment>
<feature type="domain" description="NodB homology" evidence="7">
    <location>
        <begin position="92"/>
        <end position="260"/>
    </location>
</feature>
<dbReference type="PROSITE" id="PS51677">
    <property type="entry name" value="NODB"/>
    <property type="match status" value="1"/>
</dbReference>
<evidence type="ECO:0000256" key="6">
    <source>
        <dbReference type="ARBA" id="ARBA00032976"/>
    </source>
</evidence>
<evidence type="ECO:0000259" key="7">
    <source>
        <dbReference type="PROSITE" id="PS51677"/>
    </source>
</evidence>
<dbReference type="InterPro" id="IPR051398">
    <property type="entry name" value="Polysacch_Deacetylase"/>
</dbReference>
<dbReference type="AlphaFoldDB" id="A0A1Y5TNI5"/>
<comment type="similarity">
    <text evidence="3">Belongs to the polysaccharide deacetylase family.</text>
</comment>
<dbReference type="Pfam" id="PF01522">
    <property type="entry name" value="Polysacc_deac_1"/>
    <property type="match status" value="1"/>
</dbReference>
<evidence type="ECO:0000313" key="9">
    <source>
        <dbReference type="Proteomes" id="UP000193827"/>
    </source>
</evidence>
<dbReference type="SUPFAM" id="SSF88713">
    <property type="entry name" value="Glycoside hydrolase/deacetylase"/>
    <property type="match status" value="1"/>
</dbReference>
<reference evidence="8 9" key="1">
    <citation type="submission" date="2017-03" db="EMBL/GenBank/DDBJ databases">
        <authorList>
            <person name="Afonso C.L."/>
            <person name="Miller P.J."/>
            <person name="Scott M.A."/>
            <person name="Spackman E."/>
            <person name="Goraichik I."/>
            <person name="Dimitrov K.M."/>
            <person name="Suarez D.L."/>
            <person name="Swayne D.E."/>
        </authorList>
    </citation>
    <scope>NUCLEOTIDE SEQUENCE [LARGE SCALE GENOMIC DNA]</scope>
    <source>
        <strain evidence="8 9">CECT 8287</strain>
    </source>
</reference>
<evidence type="ECO:0000256" key="5">
    <source>
        <dbReference type="ARBA" id="ARBA00022729"/>
    </source>
</evidence>
<dbReference type="PANTHER" id="PTHR34216">
    <property type="match status" value="1"/>
</dbReference>
<evidence type="ECO:0000313" key="8">
    <source>
        <dbReference type="EMBL" id="SLN68159.1"/>
    </source>
</evidence>
<dbReference type="GO" id="GO:0016810">
    <property type="term" value="F:hydrolase activity, acting on carbon-nitrogen (but not peptide) bonds"/>
    <property type="evidence" value="ECO:0007669"/>
    <property type="project" value="InterPro"/>
</dbReference>
<keyword evidence="5" id="KW-0732">Signal</keyword>
<evidence type="ECO:0000256" key="1">
    <source>
        <dbReference type="ARBA" id="ARBA00003236"/>
    </source>
</evidence>
<dbReference type="GO" id="GO:0005975">
    <property type="term" value="P:carbohydrate metabolic process"/>
    <property type="evidence" value="ECO:0007669"/>
    <property type="project" value="InterPro"/>
</dbReference>
<comment type="subcellular location">
    <subcellularLocation>
        <location evidence="2">Secreted</location>
    </subcellularLocation>
</comment>
<dbReference type="Gene3D" id="3.20.20.370">
    <property type="entry name" value="Glycoside hydrolase/deacetylase"/>
    <property type="match status" value="1"/>
</dbReference>
<dbReference type="Proteomes" id="UP000193827">
    <property type="component" value="Unassembled WGS sequence"/>
</dbReference>
<dbReference type="PANTHER" id="PTHR34216:SF3">
    <property type="entry name" value="POLY-BETA-1,6-N-ACETYL-D-GLUCOSAMINE N-DEACETYLASE"/>
    <property type="match status" value="1"/>
</dbReference>
<evidence type="ECO:0000256" key="2">
    <source>
        <dbReference type="ARBA" id="ARBA00004613"/>
    </source>
</evidence>
<evidence type="ECO:0000256" key="4">
    <source>
        <dbReference type="ARBA" id="ARBA00020071"/>
    </source>
</evidence>